<keyword evidence="9 11" id="KW-0472">Membrane</keyword>
<keyword evidence="8" id="KW-0406">Ion transport</keyword>
<accession>A0A7R9LAG4</accession>
<evidence type="ECO:0000256" key="7">
    <source>
        <dbReference type="ARBA" id="ARBA00022989"/>
    </source>
</evidence>
<dbReference type="EMBL" id="CAJPIZ010019321">
    <property type="protein sequence ID" value="CAG2116896.1"/>
    <property type="molecule type" value="Genomic_DNA"/>
</dbReference>
<dbReference type="InterPro" id="IPR006202">
    <property type="entry name" value="Neur_chan_lig-bd"/>
</dbReference>
<keyword evidence="15" id="KW-1185">Reference proteome</keyword>
<evidence type="ECO:0000259" key="13">
    <source>
        <dbReference type="Pfam" id="PF02932"/>
    </source>
</evidence>
<gene>
    <name evidence="14" type="ORF">OSB1V03_LOCUS16851</name>
</gene>
<dbReference type="Pfam" id="PF02931">
    <property type="entry name" value="Neur_chan_LBD"/>
    <property type="match status" value="1"/>
</dbReference>
<dbReference type="PRINTS" id="PR00253">
    <property type="entry name" value="GABAARECEPTR"/>
</dbReference>
<dbReference type="Gene3D" id="2.70.170.10">
    <property type="entry name" value="Neurotransmitter-gated ion-channel ligand-binding domain"/>
    <property type="match status" value="1"/>
</dbReference>
<dbReference type="GO" id="GO:0005886">
    <property type="term" value="C:plasma membrane"/>
    <property type="evidence" value="ECO:0007669"/>
    <property type="project" value="UniProtKB-SubCell"/>
</dbReference>
<dbReference type="InterPro" id="IPR036719">
    <property type="entry name" value="Neuro-gated_channel_TM_sf"/>
</dbReference>
<dbReference type="GO" id="GO:0005230">
    <property type="term" value="F:extracellular ligand-gated monoatomic ion channel activity"/>
    <property type="evidence" value="ECO:0007669"/>
    <property type="project" value="InterPro"/>
</dbReference>
<evidence type="ECO:0000256" key="8">
    <source>
        <dbReference type="ARBA" id="ARBA00023065"/>
    </source>
</evidence>
<evidence type="ECO:0000256" key="2">
    <source>
        <dbReference type="ARBA" id="ARBA00004236"/>
    </source>
</evidence>
<dbReference type="GO" id="GO:0099095">
    <property type="term" value="F:ligand-gated monoatomic anion channel activity"/>
    <property type="evidence" value="ECO:0007669"/>
    <property type="project" value="UniProtKB-ARBA"/>
</dbReference>
<keyword evidence="6" id="KW-0732">Signal</keyword>
<evidence type="ECO:0000256" key="6">
    <source>
        <dbReference type="ARBA" id="ARBA00022729"/>
    </source>
</evidence>
<evidence type="ECO:0008006" key="16">
    <source>
        <dbReference type="Google" id="ProtNLM"/>
    </source>
</evidence>
<feature type="transmembrane region" description="Helical" evidence="11">
    <location>
        <begin position="177"/>
        <end position="198"/>
    </location>
</feature>
<evidence type="ECO:0000313" key="14">
    <source>
        <dbReference type="EMBL" id="CAD7637095.1"/>
    </source>
</evidence>
<dbReference type="Proteomes" id="UP000759131">
    <property type="component" value="Unassembled WGS sequence"/>
</dbReference>
<evidence type="ECO:0000256" key="3">
    <source>
        <dbReference type="ARBA" id="ARBA00022448"/>
    </source>
</evidence>
<dbReference type="AlphaFoldDB" id="A0A7R9LAG4"/>
<keyword evidence="3" id="KW-0813">Transport</keyword>
<dbReference type="SUPFAM" id="SSF63712">
    <property type="entry name" value="Nicotinic receptor ligand binding domain-like"/>
    <property type="match status" value="1"/>
</dbReference>
<keyword evidence="10" id="KW-0407">Ion channel</keyword>
<keyword evidence="4" id="KW-1003">Cell membrane</keyword>
<evidence type="ECO:0000259" key="12">
    <source>
        <dbReference type="Pfam" id="PF02931"/>
    </source>
</evidence>
<dbReference type="GO" id="GO:0004888">
    <property type="term" value="F:transmembrane signaling receptor activity"/>
    <property type="evidence" value="ECO:0007669"/>
    <property type="project" value="InterPro"/>
</dbReference>
<dbReference type="EMBL" id="OC873896">
    <property type="protein sequence ID" value="CAD7637095.1"/>
    <property type="molecule type" value="Genomic_DNA"/>
</dbReference>
<evidence type="ECO:0000256" key="5">
    <source>
        <dbReference type="ARBA" id="ARBA00022692"/>
    </source>
</evidence>
<dbReference type="InterPro" id="IPR006029">
    <property type="entry name" value="Neurotrans-gated_channel_TM"/>
</dbReference>
<evidence type="ECO:0000256" key="1">
    <source>
        <dbReference type="ARBA" id="ARBA00004141"/>
    </source>
</evidence>
<feature type="domain" description="Neurotransmitter-gated ion-channel transmembrane" evidence="13">
    <location>
        <begin position="179"/>
        <end position="222"/>
    </location>
</feature>
<reference evidence="14" key="1">
    <citation type="submission" date="2020-11" db="EMBL/GenBank/DDBJ databases">
        <authorList>
            <person name="Tran Van P."/>
        </authorList>
    </citation>
    <scope>NUCLEOTIDE SEQUENCE</scope>
</reference>
<evidence type="ECO:0000256" key="9">
    <source>
        <dbReference type="ARBA" id="ARBA00023136"/>
    </source>
</evidence>
<dbReference type="Pfam" id="PF02932">
    <property type="entry name" value="Neur_chan_memb"/>
    <property type="match status" value="1"/>
</dbReference>
<comment type="subcellular location">
    <subcellularLocation>
        <location evidence="2">Cell membrane</location>
    </subcellularLocation>
    <subcellularLocation>
        <location evidence="1">Membrane</location>
        <topology evidence="1">Multi-pass membrane protein</topology>
    </subcellularLocation>
</comment>
<dbReference type="PANTHER" id="PTHR18945">
    <property type="entry name" value="NEUROTRANSMITTER GATED ION CHANNEL"/>
    <property type="match status" value="1"/>
</dbReference>
<proteinExistence type="predicted"/>
<evidence type="ECO:0000313" key="15">
    <source>
        <dbReference type="Proteomes" id="UP000759131"/>
    </source>
</evidence>
<dbReference type="OrthoDB" id="6511516at2759"/>
<feature type="non-terminal residue" evidence="14">
    <location>
        <position position="226"/>
    </location>
</feature>
<organism evidence="14">
    <name type="scientific">Medioppia subpectinata</name>
    <dbReference type="NCBI Taxonomy" id="1979941"/>
    <lineage>
        <taxon>Eukaryota</taxon>
        <taxon>Metazoa</taxon>
        <taxon>Ecdysozoa</taxon>
        <taxon>Arthropoda</taxon>
        <taxon>Chelicerata</taxon>
        <taxon>Arachnida</taxon>
        <taxon>Acari</taxon>
        <taxon>Acariformes</taxon>
        <taxon>Sarcoptiformes</taxon>
        <taxon>Oribatida</taxon>
        <taxon>Brachypylina</taxon>
        <taxon>Oppioidea</taxon>
        <taxon>Oppiidae</taxon>
        <taxon>Medioppia</taxon>
    </lineage>
</organism>
<dbReference type="InterPro" id="IPR036734">
    <property type="entry name" value="Neur_chan_lig-bd_sf"/>
</dbReference>
<evidence type="ECO:0000256" key="10">
    <source>
        <dbReference type="ARBA" id="ARBA00023303"/>
    </source>
</evidence>
<keyword evidence="7 11" id="KW-1133">Transmembrane helix</keyword>
<name>A0A7R9LAG4_9ACAR</name>
<feature type="domain" description="Neurotransmitter-gated ion-channel ligand-binding" evidence="12">
    <location>
        <begin position="29"/>
        <end position="170"/>
    </location>
</feature>
<protein>
    <recommendedName>
        <fullName evidence="16">Neurotransmitter-gated ion-channel ligand-binding domain-containing protein</fullName>
    </recommendedName>
</protein>
<sequence length="226" mass="26197">MEWTAKNPDCHMYQKSLQGRNISVENVTQSNKLIITKDYFTLFWLPDIMVANAKQVKQQSDLIETILLMIHFEGHPRENCHMQYMARFYSIVSCPMDFHDAPVDSQMCSIQLRSFAFDNKRIELNWTEKVRDNPDLRLLEHDFTTSEEVMTTRMFNQTYSTLKVNIKFQRNVANKLVGVYAPSILIVLITFCSFWLGLNSTPERVTIGITALLALVTQFNDARGSL</sequence>
<dbReference type="InterPro" id="IPR006028">
    <property type="entry name" value="GABAA/Glycine_rcpt"/>
</dbReference>
<dbReference type="InterPro" id="IPR038050">
    <property type="entry name" value="Neuro_actylchol_rec"/>
</dbReference>
<dbReference type="InterPro" id="IPR006201">
    <property type="entry name" value="Neur_channel"/>
</dbReference>
<dbReference type="SUPFAM" id="SSF90112">
    <property type="entry name" value="Neurotransmitter-gated ion-channel transmembrane pore"/>
    <property type="match status" value="1"/>
</dbReference>
<keyword evidence="5 11" id="KW-0812">Transmembrane</keyword>
<evidence type="ECO:0000256" key="4">
    <source>
        <dbReference type="ARBA" id="ARBA00022475"/>
    </source>
</evidence>
<dbReference type="Gene3D" id="1.20.58.390">
    <property type="entry name" value="Neurotransmitter-gated ion-channel transmembrane domain"/>
    <property type="match status" value="1"/>
</dbReference>
<dbReference type="GO" id="GO:0005254">
    <property type="term" value="F:chloride channel activity"/>
    <property type="evidence" value="ECO:0007669"/>
    <property type="project" value="UniProtKB-ARBA"/>
</dbReference>
<evidence type="ECO:0000256" key="11">
    <source>
        <dbReference type="SAM" id="Phobius"/>
    </source>
</evidence>